<keyword evidence="4" id="KW-1185">Reference proteome</keyword>
<dbReference type="Proteomes" id="UP000308891">
    <property type="component" value="Unassembled WGS sequence"/>
</dbReference>
<comment type="caution">
    <text evidence="3">The sequence shown here is derived from an EMBL/GenBank/DDBJ whole genome shotgun (WGS) entry which is preliminary data.</text>
</comment>
<accession>A0A4T0UIZ4</accession>
<dbReference type="SMART" id="SM00014">
    <property type="entry name" value="acidPPc"/>
    <property type="match status" value="1"/>
</dbReference>
<reference evidence="3 4" key="1">
    <citation type="submission" date="2019-04" db="EMBL/GenBank/DDBJ databases">
        <title>Crenobacter sp. nov.</title>
        <authorList>
            <person name="Shi S."/>
        </authorList>
    </citation>
    <scope>NUCLEOTIDE SEQUENCE [LARGE SCALE GENOMIC DNA]</scope>
    <source>
        <strain evidence="3 4">GY 70310</strain>
    </source>
</reference>
<evidence type="ECO:0000256" key="1">
    <source>
        <dbReference type="SAM" id="MobiDB-lite"/>
    </source>
</evidence>
<dbReference type="InterPro" id="IPR036938">
    <property type="entry name" value="PAP2/HPO_sf"/>
</dbReference>
<protein>
    <submittedName>
        <fullName evidence="3">Phosphatase PAP2 family protein</fullName>
    </submittedName>
</protein>
<gene>
    <name evidence="3" type="ORF">E5K04_15895</name>
</gene>
<dbReference type="Pfam" id="PF06082">
    <property type="entry name" value="YjbH"/>
    <property type="match status" value="2"/>
</dbReference>
<proteinExistence type="predicted"/>
<feature type="region of interest" description="Disordered" evidence="1">
    <location>
        <begin position="799"/>
        <end position="818"/>
    </location>
</feature>
<evidence type="ECO:0000259" key="2">
    <source>
        <dbReference type="SMART" id="SM00014"/>
    </source>
</evidence>
<dbReference type="OrthoDB" id="19542at2"/>
<dbReference type="SUPFAM" id="SSF48317">
    <property type="entry name" value="Acid phosphatase/Vanadium-dependent haloperoxidase"/>
    <property type="match status" value="1"/>
</dbReference>
<sequence>MPSAWTGQDGSWSIGYSHDKPYSTLWTSVTLFPALQMSGRYVGISGIQGFGQGHAGANTYGRYKDKVFDAKLQLVEEGEYWPALAIGRTDLFGTGLFRSDYVALGKHFGPLETTVGYGTGLIDGAFAGARWTLPDAPRWALVAEYDARDYRQDFRAEETFAGERASGLKAGVEYRWGWLSLQAAHQKSHAAINAMVTIPLNEREFVPKIYEPAPFQPKELPARPTAQQWHVDPHYARALQQALHRQDYTLVSLAYRRDTLSLNLSNSRISDMGRAVGRAVRTAMYFMPLETRTIKVTYSEQDMPVGSYEFFDMQALSDYLTGKIDRHRFKEYVLVRPAGPEDRIRHDSTGALAAGLSDDNGLAVLLSEDGDLVQLKQQDSLLNRFKLAPRLGFYFNDPSGALKYELGVAANLDRRIANGLYFNSQVAATLLEDVSDVTQPSNSLLPHVRTDIAEYKRGGKVKLNKAVLNQYFKPAGQWYGRVSAGLYEEMFAGAGGQLLYAPFDRRWAADVTVDALRQRDFQGWLGMRDYDTVSAIASLHYRLPYETTATLRAGRFLAKDNGARFEIKRRFRSGFEIGGWYTYTDGQDITSPGSPASPYRDKGIFFRMSLDALLPQDSRSRANFAISPWTRDVGQMVNSPGDLYPMVESGEWTLHQSDGLGNFSERADEANHPAVARPIERVTPGPNVRLRLEDSSHAFPPLSELGTTLLGAGAIVGLASLADERWKDLVAENRNNRLVKGWDKLGKAAPLLAVGGAGMALALGDSKLQNTGLIALQAATVSAGGSMLLKQVFNRARPEQNAGHWGHQPSDRSRSDSSFPSNHAAVTFAAITPFAAEYRAPWLYGVAAAASLGRTAGNKHWLSDVAAGGILGYFTGKWLWSAQRERERYPAMLDLGPGYAGVKLNHRY</sequence>
<evidence type="ECO:0000313" key="3">
    <source>
        <dbReference type="EMBL" id="TIC78498.1"/>
    </source>
</evidence>
<dbReference type="AlphaFoldDB" id="A0A4T0UIZ4"/>
<organism evidence="3 4">
    <name type="scientific">Crenobacter intestini</name>
    <dbReference type="NCBI Taxonomy" id="2563443"/>
    <lineage>
        <taxon>Bacteria</taxon>
        <taxon>Pseudomonadati</taxon>
        <taxon>Pseudomonadota</taxon>
        <taxon>Betaproteobacteria</taxon>
        <taxon>Neisseriales</taxon>
        <taxon>Neisseriaceae</taxon>
        <taxon>Crenobacter</taxon>
    </lineage>
</organism>
<dbReference type="InterPro" id="IPR000326">
    <property type="entry name" value="PAP2/HPO"/>
</dbReference>
<dbReference type="Pfam" id="PF01569">
    <property type="entry name" value="PAP2"/>
    <property type="match status" value="1"/>
</dbReference>
<name>A0A4T0UIZ4_9NEIS</name>
<feature type="domain" description="Phosphatidic acid phosphatase type 2/haloperoxidase" evidence="2">
    <location>
        <begin position="771"/>
        <end position="880"/>
    </location>
</feature>
<dbReference type="CDD" id="cd03394">
    <property type="entry name" value="PAP2_like_5"/>
    <property type="match status" value="1"/>
</dbReference>
<dbReference type="EMBL" id="STGJ01000027">
    <property type="protein sequence ID" value="TIC78498.1"/>
    <property type="molecule type" value="Genomic_DNA"/>
</dbReference>
<dbReference type="Gene3D" id="1.20.144.10">
    <property type="entry name" value="Phosphatidic acid phosphatase type 2/haloperoxidase"/>
    <property type="match status" value="1"/>
</dbReference>
<evidence type="ECO:0000313" key="4">
    <source>
        <dbReference type="Proteomes" id="UP000308891"/>
    </source>
</evidence>
<dbReference type="InterPro" id="IPR010344">
    <property type="entry name" value="YbjH"/>
</dbReference>